<organism evidence="2">
    <name type="scientific">Staphylococcus phage HS14</name>
    <dbReference type="NCBI Taxonomy" id="3056404"/>
    <lineage>
        <taxon>Viruses</taxon>
    </lineage>
</organism>
<name>A0AA49X4L1_9VIRU</name>
<sequence length="64" mass="7854">MKFVNIHHKNTSFLVAYLATKYRITHIEINATLLSKFATIIFFYLYYVAYMRQKLYNDSRRRKQ</sequence>
<reference evidence="2" key="1">
    <citation type="submission" date="2023-04" db="EMBL/GenBank/DDBJ databases">
        <title>The human skin virome in hidradenitis suppurativa patients.</title>
        <authorList>
            <person name="Jansen D."/>
        </authorList>
    </citation>
    <scope>NUCLEOTIDE SEQUENCE</scope>
    <source>
        <strain evidence="2">VC3_JansenPhageK</strain>
    </source>
</reference>
<evidence type="ECO:0000313" key="2">
    <source>
        <dbReference type="EMBL" id="WLJ25999.1"/>
    </source>
</evidence>
<evidence type="ECO:0000256" key="1">
    <source>
        <dbReference type="SAM" id="Phobius"/>
    </source>
</evidence>
<dbReference type="EMBL" id="OQ890320">
    <property type="protein sequence ID" value="WLJ25999.1"/>
    <property type="molecule type" value="Genomic_DNA"/>
</dbReference>
<feature type="transmembrane region" description="Helical" evidence="1">
    <location>
        <begin position="33"/>
        <end position="51"/>
    </location>
</feature>
<keyword evidence="1" id="KW-0472">Membrane</keyword>
<keyword evidence="1" id="KW-0812">Transmembrane</keyword>
<protein>
    <submittedName>
        <fullName evidence="2">Uncharacterized protein</fullName>
    </submittedName>
</protein>
<accession>A0AA49X4L1</accession>
<proteinExistence type="predicted"/>
<keyword evidence="1" id="KW-1133">Transmembrane helix</keyword>